<evidence type="ECO:0000256" key="6">
    <source>
        <dbReference type="ARBA" id="ARBA00022741"/>
    </source>
</evidence>
<evidence type="ECO:0000256" key="13">
    <source>
        <dbReference type="RuleBase" id="RU003785"/>
    </source>
</evidence>
<organism evidence="14 15">
    <name type="scientific">Clostridium senegalense</name>
    <dbReference type="NCBI Taxonomy" id="1465809"/>
    <lineage>
        <taxon>Bacteria</taxon>
        <taxon>Bacillati</taxon>
        <taxon>Bacillota</taxon>
        <taxon>Clostridia</taxon>
        <taxon>Eubacteriales</taxon>
        <taxon>Clostridiaceae</taxon>
        <taxon>Clostridium</taxon>
    </lineage>
</organism>
<dbReference type="Gene3D" id="1.10.20.140">
    <property type="match status" value="1"/>
</dbReference>
<dbReference type="FunFam" id="1.10.20.140:FF:000001">
    <property type="entry name" value="tRNA dimethylallyltransferase"/>
    <property type="match status" value="1"/>
</dbReference>
<evidence type="ECO:0000256" key="3">
    <source>
        <dbReference type="ARBA" id="ARBA00005842"/>
    </source>
</evidence>
<comment type="caution">
    <text evidence="14">The sequence shown here is derived from an EMBL/GenBank/DDBJ whole genome shotgun (WGS) entry which is preliminary data.</text>
</comment>
<dbReference type="HAMAP" id="MF_00185">
    <property type="entry name" value="IPP_trans"/>
    <property type="match status" value="1"/>
</dbReference>
<gene>
    <name evidence="10 14" type="primary">miaA</name>
    <name evidence="14" type="ORF">G3M99_09500</name>
</gene>
<dbReference type="RefSeq" id="WP_199869992.1">
    <property type="nucleotide sequence ID" value="NZ_JAAGPU010000015.1"/>
</dbReference>
<keyword evidence="4 10" id="KW-0808">Transferase</keyword>
<dbReference type="GO" id="GO:0052381">
    <property type="term" value="F:tRNA dimethylallyltransferase activity"/>
    <property type="evidence" value="ECO:0007669"/>
    <property type="project" value="UniProtKB-UniRule"/>
</dbReference>
<keyword evidence="7 10" id="KW-0067">ATP-binding</keyword>
<evidence type="ECO:0000256" key="2">
    <source>
        <dbReference type="ARBA" id="ARBA00003213"/>
    </source>
</evidence>
<dbReference type="Pfam" id="PF01715">
    <property type="entry name" value="IPPT"/>
    <property type="match status" value="1"/>
</dbReference>
<sequence length="314" mass="36853">MKNLLIIAGPTAVGKTEISIKLAKEINGEIISCDSMQIYKDMDIGSAKISKDEMDGVRHYLIDIIEPNEEFSVAAFKENAENIIEDIYKREKVPMVVGGTGLYINSLIFNYSFGDTSKDEEYRKELEKVANEKGKDYVHNMLKDIDVESYKKLYPNDLKRVIRALEVYKVTGKTMSKYLSEQKIYDIPYNVHYYVLNMNRENLYERINKRVDIMMEKGLLNEVKELKDKGYTKDMQSMKGIGYKELLLYLDGEISLECAVDMIKQFSRNYAKRQLTWFRKDKRVVWIDKDNFTNDEEIVKFIKKDFKKRELCNN</sequence>
<comment type="cofactor">
    <cofactor evidence="1 10">
        <name>Mg(2+)</name>
        <dbReference type="ChEBI" id="CHEBI:18420"/>
    </cofactor>
</comment>
<dbReference type="InterPro" id="IPR027417">
    <property type="entry name" value="P-loop_NTPase"/>
</dbReference>
<comment type="similarity">
    <text evidence="3 10 13">Belongs to the IPP transferase family.</text>
</comment>
<evidence type="ECO:0000256" key="8">
    <source>
        <dbReference type="ARBA" id="ARBA00022842"/>
    </source>
</evidence>
<feature type="site" description="Interaction with substrate tRNA" evidence="10">
    <location>
        <position position="100"/>
    </location>
</feature>
<evidence type="ECO:0000256" key="4">
    <source>
        <dbReference type="ARBA" id="ARBA00022679"/>
    </source>
</evidence>
<evidence type="ECO:0000313" key="14">
    <source>
        <dbReference type="EMBL" id="NEU05084.1"/>
    </source>
</evidence>
<evidence type="ECO:0000313" key="15">
    <source>
        <dbReference type="Proteomes" id="UP000481872"/>
    </source>
</evidence>
<comment type="caution">
    <text evidence="10">Lacks conserved residue(s) required for the propagation of feature annotation.</text>
</comment>
<feature type="binding site" evidence="10">
    <location>
        <begin position="9"/>
        <end position="16"/>
    </location>
    <ligand>
        <name>ATP</name>
        <dbReference type="ChEBI" id="CHEBI:30616"/>
    </ligand>
</feature>
<dbReference type="GO" id="GO:0006400">
    <property type="term" value="P:tRNA modification"/>
    <property type="evidence" value="ECO:0007669"/>
    <property type="project" value="TreeGrafter"/>
</dbReference>
<evidence type="ECO:0000256" key="11">
    <source>
        <dbReference type="RuleBase" id="RU003783"/>
    </source>
</evidence>
<evidence type="ECO:0000256" key="7">
    <source>
        <dbReference type="ARBA" id="ARBA00022840"/>
    </source>
</evidence>
<dbReference type="EMBL" id="JAAGPU010000015">
    <property type="protein sequence ID" value="NEU05084.1"/>
    <property type="molecule type" value="Genomic_DNA"/>
</dbReference>
<feature type="site" description="Interaction with substrate tRNA" evidence="10">
    <location>
        <position position="123"/>
    </location>
</feature>
<keyword evidence="5 10" id="KW-0819">tRNA processing</keyword>
<dbReference type="SUPFAM" id="SSF52540">
    <property type="entry name" value="P-loop containing nucleoside triphosphate hydrolases"/>
    <property type="match status" value="2"/>
</dbReference>
<dbReference type="NCBIfam" id="TIGR00174">
    <property type="entry name" value="miaA"/>
    <property type="match status" value="1"/>
</dbReference>
<dbReference type="GO" id="GO:0005524">
    <property type="term" value="F:ATP binding"/>
    <property type="evidence" value="ECO:0007669"/>
    <property type="project" value="UniProtKB-UniRule"/>
</dbReference>
<proteinExistence type="inferred from homology"/>
<comment type="subunit">
    <text evidence="10">Monomer.</text>
</comment>
<evidence type="ECO:0000256" key="10">
    <source>
        <dbReference type="HAMAP-Rule" id="MF_00185"/>
    </source>
</evidence>
<keyword evidence="8 10" id="KW-0460">Magnesium</keyword>
<keyword evidence="6 10" id="KW-0547">Nucleotide-binding</keyword>
<reference evidence="14 15" key="1">
    <citation type="submission" date="2020-02" db="EMBL/GenBank/DDBJ databases">
        <title>Genome assembly of a novel Clostridium senegalense strain.</title>
        <authorList>
            <person name="Gupta T.B."/>
            <person name="Jauregui R."/>
            <person name="Maclean P."/>
            <person name="Nawarathana A."/>
            <person name="Brightwell G."/>
        </authorList>
    </citation>
    <scope>NUCLEOTIDE SEQUENCE [LARGE SCALE GENOMIC DNA]</scope>
    <source>
        <strain evidence="14 15">AGRFS4</strain>
    </source>
</reference>
<comment type="function">
    <text evidence="2 10 12">Catalyzes the transfer of a dimethylallyl group onto the adenine at position 37 in tRNAs that read codons beginning with uridine, leading to the formation of N6-(dimethylallyl)adenosine (i(6)A).</text>
</comment>
<dbReference type="Proteomes" id="UP000481872">
    <property type="component" value="Unassembled WGS sequence"/>
</dbReference>
<feature type="binding site" evidence="10">
    <location>
        <begin position="11"/>
        <end position="16"/>
    </location>
    <ligand>
        <name>substrate</name>
    </ligand>
</feature>
<dbReference type="InterPro" id="IPR039657">
    <property type="entry name" value="Dimethylallyltransferase"/>
</dbReference>
<dbReference type="Gene3D" id="3.40.50.300">
    <property type="entry name" value="P-loop containing nucleotide triphosphate hydrolases"/>
    <property type="match status" value="1"/>
</dbReference>
<evidence type="ECO:0000256" key="1">
    <source>
        <dbReference type="ARBA" id="ARBA00001946"/>
    </source>
</evidence>
<evidence type="ECO:0000256" key="9">
    <source>
        <dbReference type="ARBA" id="ARBA00049563"/>
    </source>
</evidence>
<dbReference type="AlphaFoldDB" id="A0A6M0H4C5"/>
<dbReference type="PANTHER" id="PTHR11088">
    <property type="entry name" value="TRNA DIMETHYLALLYLTRANSFERASE"/>
    <property type="match status" value="1"/>
</dbReference>
<dbReference type="PANTHER" id="PTHR11088:SF60">
    <property type="entry name" value="TRNA DIMETHYLALLYLTRANSFERASE"/>
    <property type="match status" value="1"/>
</dbReference>
<name>A0A6M0H4C5_9CLOT</name>
<feature type="region of interest" description="Interaction with substrate tRNA" evidence="10">
    <location>
        <begin position="34"/>
        <end position="37"/>
    </location>
</feature>
<protein>
    <recommendedName>
        <fullName evidence="10">tRNA dimethylallyltransferase</fullName>
        <ecNumber evidence="10">2.5.1.75</ecNumber>
    </recommendedName>
    <alternativeName>
        <fullName evidence="10">Dimethylallyl diphosphate:tRNA dimethylallyltransferase</fullName>
        <shortName evidence="10">DMAPP:tRNA dimethylallyltransferase</shortName>
        <shortName evidence="10">DMATase</shortName>
    </alternativeName>
    <alternativeName>
        <fullName evidence="10">Isopentenyl-diphosphate:tRNA isopentenyltransferase</fullName>
        <shortName evidence="10">IPP transferase</shortName>
        <shortName evidence="10">IPPT</shortName>
        <shortName evidence="10">IPTase</shortName>
    </alternativeName>
</protein>
<dbReference type="InterPro" id="IPR018022">
    <property type="entry name" value="IPT"/>
</dbReference>
<dbReference type="EC" id="2.5.1.75" evidence="10"/>
<comment type="catalytic activity">
    <reaction evidence="9 10 11">
        <text>adenosine(37) in tRNA + dimethylallyl diphosphate = N(6)-dimethylallyladenosine(37) in tRNA + diphosphate</text>
        <dbReference type="Rhea" id="RHEA:26482"/>
        <dbReference type="Rhea" id="RHEA-COMP:10162"/>
        <dbReference type="Rhea" id="RHEA-COMP:10375"/>
        <dbReference type="ChEBI" id="CHEBI:33019"/>
        <dbReference type="ChEBI" id="CHEBI:57623"/>
        <dbReference type="ChEBI" id="CHEBI:74411"/>
        <dbReference type="ChEBI" id="CHEBI:74415"/>
        <dbReference type="EC" id="2.5.1.75"/>
    </reaction>
</comment>
<evidence type="ECO:0000256" key="5">
    <source>
        <dbReference type="ARBA" id="ARBA00022694"/>
    </source>
</evidence>
<keyword evidence="15" id="KW-1185">Reference proteome</keyword>
<accession>A0A6M0H4C5</accession>
<evidence type="ECO:0000256" key="12">
    <source>
        <dbReference type="RuleBase" id="RU003784"/>
    </source>
</evidence>